<dbReference type="InterPro" id="IPR020476">
    <property type="entry name" value="Nudix_hydrolase"/>
</dbReference>
<dbReference type="Gene3D" id="3.90.79.10">
    <property type="entry name" value="Nucleoside Triphosphate Pyrophosphohydrolase"/>
    <property type="match status" value="1"/>
</dbReference>
<comment type="similarity">
    <text evidence="4">Belongs to the Nudix hydrolase family.</text>
</comment>
<dbReference type="PROSITE" id="PS00893">
    <property type="entry name" value="NUDIX_BOX"/>
    <property type="match status" value="1"/>
</dbReference>
<evidence type="ECO:0000256" key="1">
    <source>
        <dbReference type="ARBA" id="ARBA00001946"/>
    </source>
</evidence>
<organism evidence="6 7">
    <name type="scientific">Tumebacillus amylolyticus</name>
    <dbReference type="NCBI Taxonomy" id="2801339"/>
    <lineage>
        <taxon>Bacteria</taxon>
        <taxon>Bacillati</taxon>
        <taxon>Bacillota</taxon>
        <taxon>Bacilli</taxon>
        <taxon>Bacillales</taxon>
        <taxon>Alicyclobacillaceae</taxon>
        <taxon>Tumebacillus</taxon>
    </lineage>
</organism>
<dbReference type="GO" id="GO:0016787">
    <property type="term" value="F:hydrolase activity"/>
    <property type="evidence" value="ECO:0007669"/>
    <property type="project" value="UniProtKB-KW"/>
</dbReference>
<dbReference type="InterPro" id="IPR015797">
    <property type="entry name" value="NUDIX_hydrolase-like_dom_sf"/>
</dbReference>
<evidence type="ECO:0000256" key="3">
    <source>
        <dbReference type="ARBA" id="ARBA00022842"/>
    </source>
</evidence>
<dbReference type="PROSITE" id="PS51462">
    <property type="entry name" value="NUDIX"/>
    <property type="match status" value="1"/>
</dbReference>
<dbReference type="PANTHER" id="PTHR43046:SF12">
    <property type="entry name" value="GDP-MANNOSE MANNOSYL HYDROLASE"/>
    <property type="match status" value="1"/>
</dbReference>
<accession>A0ABS1JAD5</accession>
<name>A0ABS1JAD5_9BACL</name>
<proteinExistence type="inferred from homology"/>
<feature type="domain" description="Nudix hydrolase" evidence="5">
    <location>
        <begin position="7"/>
        <end position="133"/>
    </location>
</feature>
<dbReference type="Pfam" id="PF00293">
    <property type="entry name" value="NUDIX"/>
    <property type="match status" value="1"/>
</dbReference>
<dbReference type="InterPro" id="IPR000086">
    <property type="entry name" value="NUDIX_hydrolase_dom"/>
</dbReference>
<dbReference type="PANTHER" id="PTHR43046">
    <property type="entry name" value="GDP-MANNOSE MANNOSYL HYDROLASE"/>
    <property type="match status" value="1"/>
</dbReference>
<dbReference type="SUPFAM" id="SSF55811">
    <property type="entry name" value="Nudix"/>
    <property type="match status" value="1"/>
</dbReference>
<keyword evidence="7" id="KW-1185">Reference proteome</keyword>
<dbReference type="EMBL" id="JAEQNB010000003">
    <property type="protein sequence ID" value="MBL0387237.1"/>
    <property type="molecule type" value="Genomic_DNA"/>
</dbReference>
<evidence type="ECO:0000313" key="6">
    <source>
        <dbReference type="EMBL" id="MBL0387237.1"/>
    </source>
</evidence>
<evidence type="ECO:0000313" key="7">
    <source>
        <dbReference type="Proteomes" id="UP000602284"/>
    </source>
</evidence>
<dbReference type="InterPro" id="IPR020084">
    <property type="entry name" value="NUDIX_hydrolase_CS"/>
</dbReference>
<protein>
    <submittedName>
        <fullName evidence="6">NUDIX hydrolase</fullName>
    </submittedName>
</protein>
<keyword evidence="3" id="KW-0460">Magnesium</keyword>
<dbReference type="PRINTS" id="PR00502">
    <property type="entry name" value="NUDIXFAMILY"/>
</dbReference>
<keyword evidence="2 4" id="KW-0378">Hydrolase</keyword>
<comment type="cofactor">
    <cofactor evidence="1">
        <name>Mg(2+)</name>
        <dbReference type="ChEBI" id="CHEBI:18420"/>
    </cofactor>
</comment>
<comment type="caution">
    <text evidence="6">The sequence shown here is derived from an EMBL/GenBank/DDBJ whole genome shotgun (WGS) entry which is preliminary data.</text>
</comment>
<evidence type="ECO:0000259" key="5">
    <source>
        <dbReference type="PROSITE" id="PS51462"/>
    </source>
</evidence>
<evidence type="ECO:0000256" key="4">
    <source>
        <dbReference type="RuleBase" id="RU003476"/>
    </source>
</evidence>
<sequence length="160" mass="17804">MATERGDVWLAVAGMVIQDGKVLAVKKSYSATKGLWTLPGGFVNADETVDMAAAREVLEETGVQSVAESIVAVRSGILRKGKSDTLLVFKLRPTGGEELRCERELEEMAWKTPQELLDDETTTEFLAALMREAVHNPGLLHQREFTFTRDYGYSTFQVFM</sequence>
<dbReference type="Proteomes" id="UP000602284">
    <property type="component" value="Unassembled WGS sequence"/>
</dbReference>
<reference evidence="6 7" key="1">
    <citation type="submission" date="2021-01" db="EMBL/GenBank/DDBJ databases">
        <title>Tumebacillus sp. strain ITR2 16S ribosomal RNA gene Genome sequencing and assembly.</title>
        <authorList>
            <person name="Kang M."/>
        </authorList>
    </citation>
    <scope>NUCLEOTIDE SEQUENCE [LARGE SCALE GENOMIC DNA]</scope>
    <source>
        <strain evidence="6 7">ITR2</strain>
    </source>
</reference>
<dbReference type="RefSeq" id="WP_201635037.1">
    <property type="nucleotide sequence ID" value="NZ_JAEQNB010000003.1"/>
</dbReference>
<evidence type="ECO:0000256" key="2">
    <source>
        <dbReference type="ARBA" id="ARBA00022801"/>
    </source>
</evidence>
<gene>
    <name evidence="6" type="ORF">JJB07_11305</name>
</gene>